<keyword evidence="4" id="KW-1185">Reference proteome</keyword>
<organism evidence="3 4">
    <name type="scientific">Phakopsora pachyrhizi</name>
    <name type="common">Asian soybean rust disease fungus</name>
    <dbReference type="NCBI Taxonomy" id="170000"/>
    <lineage>
        <taxon>Eukaryota</taxon>
        <taxon>Fungi</taxon>
        <taxon>Dikarya</taxon>
        <taxon>Basidiomycota</taxon>
        <taxon>Pucciniomycotina</taxon>
        <taxon>Pucciniomycetes</taxon>
        <taxon>Pucciniales</taxon>
        <taxon>Phakopsoraceae</taxon>
        <taxon>Phakopsora</taxon>
    </lineage>
</organism>
<name>A0AAV0BGN1_PHAPC</name>
<dbReference type="Proteomes" id="UP001153365">
    <property type="component" value="Unassembled WGS sequence"/>
</dbReference>
<feature type="domain" description="DUF913" evidence="1">
    <location>
        <begin position="2"/>
        <end position="54"/>
    </location>
</feature>
<dbReference type="AlphaFoldDB" id="A0AAV0BGN1"/>
<reference evidence="3" key="1">
    <citation type="submission" date="2022-06" db="EMBL/GenBank/DDBJ databases">
        <authorList>
            <consortium name="SYNGENTA / RWTH Aachen University"/>
        </authorList>
    </citation>
    <scope>NUCLEOTIDE SEQUENCE</scope>
</reference>
<dbReference type="EMBL" id="CALTRL010001974">
    <property type="protein sequence ID" value="CAH7674327.1"/>
    <property type="molecule type" value="Genomic_DNA"/>
</dbReference>
<gene>
    <name evidence="3" type="ORF">PPACK8108_LOCUS19679</name>
    <name evidence="2" type="ORF">PPACK8108_LOCUS9238</name>
</gene>
<evidence type="ECO:0000313" key="3">
    <source>
        <dbReference type="EMBL" id="CAH7685196.1"/>
    </source>
</evidence>
<evidence type="ECO:0000259" key="1">
    <source>
        <dbReference type="Pfam" id="PF06025"/>
    </source>
</evidence>
<evidence type="ECO:0000313" key="4">
    <source>
        <dbReference type="Proteomes" id="UP001153365"/>
    </source>
</evidence>
<evidence type="ECO:0000313" key="2">
    <source>
        <dbReference type="EMBL" id="CAH7674327.1"/>
    </source>
</evidence>
<dbReference type="InterPro" id="IPR010314">
    <property type="entry name" value="E3_Ub_ligase_DUF913"/>
</dbReference>
<dbReference type="Pfam" id="PF06025">
    <property type="entry name" value="DUF913"/>
    <property type="match status" value="1"/>
</dbReference>
<accession>A0AAV0BGN1</accession>
<protein>
    <submittedName>
        <fullName evidence="3">Expressed protein</fullName>
    </submittedName>
</protein>
<comment type="caution">
    <text evidence="3">The sequence shown here is derived from an EMBL/GenBank/DDBJ whole genome shotgun (WGS) entry which is preliminary data.</text>
</comment>
<dbReference type="EMBL" id="CALTRL010005713">
    <property type="protein sequence ID" value="CAH7685196.1"/>
    <property type="molecule type" value="Genomic_DNA"/>
</dbReference>
<proteinExistence type="predicted"/>
<sequence length="56" mass="5732">MMSTLIHSEPTSLVILQEAGLPVALYDAYNGGIEAAFDVFASTLSALGALCLNSGS</sequence>